<dbReference type="InterPro" id="IPR009057">
    <property type="entry name" value="Homeodomain-like_sf"/>
</dbReference>
<dbReference type="Proteomes" id="UP001250656">
    <property type="component" value="Unassembled WGS sequence"/>
</dbReference>
<dbReference type="InterPro" id="IPR018060">
    <property type="entry name" value="HTH_AraC"/>
</dbReference>
<evidence type="ECO:0000313" key="4">
    <source>
        <dbReference type="EMBL" id="MDT7827797.1"/>
    </source>
</evidence>
<dbReference type="SMART" id="SM00342">
    <property type="entry name" value="HTH_ARAC"/>
    <property type="match status" value="1"/>
</dbReference>
<reference evidence="4 5" key="1">
    <citation type="submission" date="2023-09" db="EMBL/GenBank/DDBJ databases">
        <title>Novel taxa isolated from Blanes Bay.</title>
        <authorList>
            <person name="Rey-Velasco X."/>
            <person name="Lucena T."/>
        </authorList>
    </citation>
    <scope>NUCLEOTIDE SEQUENCE [LARGE SCALE GENOMIC DNA]</scope>
    <source>
        <strain evidence="4 5">S334</strain>
    </source>
</reference>
<name>A0ABU3L251_9FLAO</name>
<evidence type="ECO:0000256" key="2">
    <source>
        <dbReference type="ARBA" id="ARBA00023163"/>
    </source>
</evidence>
<proteinExistence type="predicted"/>
<evidence type="ECO:0000313" key="5">
    <source>
        <dbReference type="Proteomes" id="UP001250656"/>
    </source>
</evidence>
<dbReference type="SUPFAM" id="SSF46689">
    <property type="entry name" value="Homeodomain-like"/>
    <property type="match status" value="1"/>
</dbReference>
<gene>
    <name evidence="4" type="ORF">RQM65_03845</name>
</gene>
<evidence type="ECO:0000256" key="1">
    <source>
        <dbReference type="ARBA" id="ARBA00023015"/>
    </source>
</evidence>
<dbReference type="InterPro" id="IPR053142">
    <property type="entry name" value="PchR_regulatory_protein"/>
</dbReference>
<comment type="caution">
    <text evidence="4">The sequence shown here is derived from an EMBL/GenBank/DDBJ whole genome shotgun (WGS) entry which is preliminary data.</text>
</comment>
<accession>A0ABU3L251</accession>
<feature type="domain" description="HTH araC/xylS-type" evidence="3">
    <location>
        <begin position="232"/>
        <end position="330"/>
    </location>
</feature>
<dbReference type="EMBL" id="JAVTTP010000001">
    <property type="protein sequence ID" value="MDT7827797.1"/>
    <property type="molecule type" value="Genomic_DNA"/>
</dbReference>
<keyword evidence="5" id="KW-1185">Reference proteome</keyword>
<dbReference type="RefSeq" id="WP_314012877.1">
    <property type="nucleotide sequence ID" value="NZ_JAVTTP010000001.1"/>
</dbReference>
<dbReference type="PANTHER" id="PTHR47893">
    <property type="entry name" value="REGULATORY PROTEIN PCHR"/>
    <property type="match status" value="1"/>
</dbReference>
<keyword evidence="1" id="KW-0805">Transcription regulation</keyword>
<evidence type="ECO:0000259" key="3">
    <source>
        <dbReference type="PROSITE" id="PS01124"/>
    </source>
</evidence>
<keyword evidence="2" id="KW-0804">Transcription</keyword>
<dbReference type="Gene3D" id="1.10.10.60">
    <property type="entry name" value="Homeodomain-like"/>
    <property type="match status" value="1"/>
</dbReference>
<protein>
    <submittedName>
        <fullName evidence="4">AraC family transcriptional regulator</fullName>
    </submittedName>
</protein>
<dbReference type="PANTHER" id="PTHR47893:SF1">
    <property type="entry name" value="REGULATORY PROTEIN PCHR"/>
    <property type="match status" value="1"/>
</dbReference>
<dbReference type="Pfam" id="PF12833">
    <property type="entry name" value="HTH_18"/>
    <property type="match status" value="1"/>
</dbReference>
<sequence length="340" mass="38265">MKTLRLTSKAIEKNINTTNISLGGSVSSYDDERVLEFDNDFGSGSIMGIQLDGGFSFLQYDVCFREDFKISTDSAPLKPIFFMYCLKGSVQHSYGGTNTTSTLDEFQTAILGGAGATSEITFTANRRVKLCVIRVVDDASIKDTKTLRQQMYSLFAKGKEESLHYFGTYNIRIGEQLAQIGKINQRGIVKKLLVEGILNLTLAMEIEHLQSDLKEDENPTGSLTKYELNSIVEISRKIEKHPEIQYSIKSICTECGLSASKLQEGFKLLHDKTVSDFIRNERLNKAERLITTTDMNISEIVYTVGLSSRSYFSKIFKRRYKCSPKMYQDNKKAEVEAVTA</sequence>
<organism evidence="4 5">
    <name type="scientific">Pricia mediterranea</name>
    <dbReference type="NCBI Taxonomy" id="3076079"/>
    <lineage>
        <taxon>Bacteria</taxon>
        <taxon>Pseudomonadati</taxon>
        <taxon>Bacteroidota</taxon>
        <taxon>Flavobacteriia</taxon>
        <taxon>Flavobacteriales</taxon>
        <taxon>Flavobacteriaceae</taxon>
        <taxon>Pricia</taxon>
    </lineage>
</organism>
<dbReference type="PROSITE" id="PS01124">
    <property type="entry name" value="HTH_ARAC_FAMILY_2"/>
    <property type="match status" value="1"/>
</dbReference>